<sequence>MLIVLTSPHAVAPLGAPKLDVVAALIAATTKGHPVAIVSNHAEPKWFQGAFGGSNVQFLQAPGRQNGQVVTVNVEQFGVRPHDAVVLLGKAEDIMMAKNGGALMLAAGWVNDKQVKGLGVQVQDGKELLEVLDLTDKWSGAWWFSGNGGAGGYSVRALADLSSMYWQPDAQQIFAGKLKTTVKNGGARLTALLTVTARSLLTEGLGVSRESLWGIYPSSSSKNNDSDVLSDFVHRLRTVTSRVRFAERGQPLFIRHTPSAKRSSGAGGNRMDPSGQVETLHINPHYKKGRLVGRDVILLDDCTTYGVSFGVAAALLRKAGAASVTGVALGKFGNRLASYRIDINSDPFSHVKKASYMAHPPLPLLGVNNEAAKTMLQSLIP</sequence>
<gene>
    <name evidence="1" type="ORF">GO608_07225</name>
</gene>
<dbReference type="EMBL" id="WTVH01000010">
    <property type="protein sequence ID" value="NMF93118.1"/>
    <property type="molecule type" value="Genomic_DNA"/>
</dbReference>
<dbReference type="Gene3D" id="3.40.50.2020">
    <property type="match status" value="1"/>
</dbReference>
<comment type="caution">
    <text evidence="1">The sequence shown here is derived from an EMBL/GenBank/DDBJ whole genome shotgun (WGS) entry which is preliminary data.</text>
</comment>
<dbReference type="SUPFAM" id="SSF53271">
    <property type="entry name" value="PRTase-like"/>
    <property type="match status" value="1"/>
</dbReference>
<organism evidence="1 2">
    <name type="scientific">Aromatoleum buckelii</name>
    <dbReference type="NCBI Taxonomy" id="200254"/>
    <lineage>
        <taxon>Bacteria</taxon>
        <taxon>Pseudomonadati</taxon>
        <taxon>Pseudomonadota</taxon>
        <taxon>Betaproteobacteria</taxon>
        <taxon>Rhodocyclales</taxon>
        <taxon>Rhodocyclaceae</taxon>
        <taxon>Aromatoleum</taxon>
    </lineage>
</organism>
<accession>A0ABX1N1H0</accession>
<dbReference type="InterPro" id="IPR029057">
    <property type="entry name" value="PRTase-like"/>
</dbReference>
<keyword evidence="2" id="KW-1185">Reference proteome</keyword>
<dbReference type="CDD" id="cd06223">
    <property type="entry name" value="PRTases_typeI"/>
    <property type="match status" value="1"/>
</dbReference>
<dbReference type="RefSeq" id="WP_169198401.1">
    <property type="nucleotide sequence ID" value="NZ_WTVH02000008.1"/>
</dbReference>
<evidence type="ECO:0008006" key="3">
    <source>
        <dbReference type="Google" id="ProtNLM"/>
    </source>
</evidence>
<evidence type="ECO:0000313" key="1">
    <source>
        <dbReference type="EMBL" id="NMF93118.1"/>
    </source>
</evidence>
<reference evidence="1" key="1">
    <citation type="submission" date="2019-12" db="EMBL/GenBank/DDBJ databases">
        <title>Comparative genomics gives insights into the taxonomy of the Azoarcus-Aromatoleum group and reveals separate origins of nif in the plant-associated Azoarcus and non-plant-associated Aromatoleum sub-groups.</title>
        <authorList>
            <person name="Lafos M."/>
            <person name="Maluk M."/>
            <person name="Batista M."/>
            <person name="Junghare M."/>
            <person name="Carmona M."/>
            <person name="Faoro H."/>
            <person name="Cruz L.M."/>
            <person name="Battistoni F."/>
            <person name="De Souza E."/>
            <person name="Pedrosa F."/>
            <person name="Chen W.-M."/>
            <person name="Poole P.S."/>
            <person name="Dixon R.A."/>
            <person name="James E.K."/>
        </authorList>
    </citation>
    <scope>NUCLEOTIDE SEQUENCE</scope>
    <source>
        <strain evidence="1">U120</strain>
    </source>
</reference>
<dbReference type="InterPro" id="IPR000836">
    <property type="entry name" value="PRTase_dom"/>
</dbReference>
<evidence type="ECO:0000313" key="2">
    <source>
        <dbReference type="Proteomes" id="UP000601990"/>
    </source>
</evidence>
<protein>
    <recommendedName>
        <fullName evidence="3">Phosphoribosyltransferase</fullName>
    </recommendedName>
</protein>
<proteinExistence type="predicted"/>
<dbReference type="Proteomes" id="UP000601990">
    <property type="component" value="Unassembled WGS sequence"/>
</dbReference>
<name>A0ABX1N1H0_9RHOO</name>